<dbReference type="Proteomes" id="UP001412239">
    <property type="component" value="Unassembled WGS sequence"/>
</dbReference>
<dbReference type="InterPro" id="IPR051209">
    <property type="entry name" value="FAD-bind_Monooxygenase_sf"/>
</dbReference>
<keyword evidence="3" id="KW-0274">FAD</keyword>
<evidence type="ECO:0008006" key="7">
    <source>
        <dbReference type="Google" id="ProtNLM"/>
    </source>
</evidence>
<organism evidence="5 6">
    <name type="scientific">Tuber aestivum</name>
    <name type="common">summer truffle</name>
    <dbReference type="NCBI Taxonomy" id="59557"/>
    <lineage>
        <taxon>Eukaryota</taxon>
        <taxon>Fungi</taxon>
        <taxon>Dikarya</taxon>
        <taxon>Ascomycota</taxon>
        <taxon>Pezizomycotina</taxon>
        <taxon>Pezizomycetes</taxon>
        <taxon>Pezizales</taxon>
        <taxon>Tuberaceae</taxon>
        <taxon>Tuber</taxon>
    </lineage>
</organism>
<dbReference type="AlphaFoldDB" id="A0A292Q5N4"/>
<dbReference type="GO" id="GO:0050661">
    <property type="term" value="F:NADP binding"/>
    <property type="evidence" value="ECO:0007669"/>
    <property type="project" value="InterPro"/>
</dbReference>
<dbReference type="InterPro" id="IPR036188">
    <property type="entry name" value="FAD/NAD-bd_sf"/>
</dbReference>
<evidence type="ECO:0000256" key="2">
    <source>
        <dbReference type="ARBA" id="ARBA00022630"/>
    </source>
</evidence>
<dbReference type="PANTHER" id="PTHR42877:SF11">
    <property type="entry name" value="MONOOXYGENASE, PUTATIVE (AFU_ORTHOLOGUE AFUA_6G13790)-RELATED"/>
    <property type="match status" value="1"/>
</dbReference>
<name>A0A292Q5N4_9PEZI</name>
<evidence type="ECO:0000313" key="6">
    <source>
        <dbReference type="Proteomes" id="UP001412239"/>
    </source>
</evidence>
<comment type="similarity">
    <text evidence="1">Belongs to the FAD-binding monooxygenase family.</text>
</comment>
<protein>
    <recommendedName>
        <fullName evidence="7">FAD/NAD(P)-binding domain-containing protein</fullName>
    </recommendedName>
</protein>
<keyword evidence="4" id="KW-0560">Oxidoreductase</keyword>
<dbReference type="PANTHER" id="PTHR42877">
    <property type="entry name" value="L-ORNITHINE N(5)-MONOOXYGENASE-RELATED"/>
    <property type="match status" value="1"/>
</dbReference>
<evidence type="ECO:0000256" key="1">
    <source>
        <dbReference type="ARBA" id="ARBA00010139"/>
    </source>
</evidence>
<dbReference type="SUPFAM" id="SSF51905">
    <property type="entry name" value="FAD/NAD(P)-binding domain"/>
    <property type="match status" value="3"/>
</dbReference>
<dbReference type="InterPro" id="IPR020946">
    <property type="entry name" value="Flavin_mOase-like"/>
</dbReference>
<evidence type="ECO:0000256" key="4">
    <source>
        <dbReference type="ARBA" id="ARBA00023002"/>
    </source>
</evidence>
<dbReference type="EMBL" id="LN890960">
    <property type="protein sequence ID" value="CUS14285.1"/>
    <property type="molecule type" value="Genomic_DNA"/>
</dbReference>
<evidence type="ECO:0000256" key="3">
    <source>
        <dbReference type="ARBA" id="ARBA00022827"/>
    </source>
</evidence>
<keyword evidence="6" id="KW-1185">Reference proteome</keyword>
<dbReference type="Pfam" id="PF00743">
    <property type="entry name" value="FMO-like"/>
    <property type="match status" value="1"/>
</dbReference>
<accession>A0A292Q5N4</accession>
<dbReference type="Gene3D" id="3.50.50.60">
    <property type="entry name" value="FAD/NAD(P)-binding domain"/>
    <property type="match status" value="2"/>
</dbReference>
<dbReference type="GO" id="GO:0004499">
    <property type="term" value="F:N,N-dimethylaniline monooxygenase activity"/>
    <property type="evidence" value="ECO:0007669"/>
    <property type="project" value="InterPro"/>
</dbReference>
<sequence>MAPPHADDQHFAGSAYPPNWIPVVEKPLHTPKRLRIVTVGAGYSGLMLTYKIRDQFKYGDFMDHVIYEKNHDIGGTWLENRYPGTPPRPIFPYPSYGALTGSLFRSGVACDVPAHIYTFSWEPNPDWSEFYVGGEEIFQYMKRTTAKYDLARDVIFNSKVTEAIWNQGRGKWELKIEQEGRFIWDECDIFINASGILNKWKFPSIEGINSFQGHLVHSAKWEDNYDFSGKRVGIIGNGSSAIQIVPKLQKVVGHLVNFMRTPTWISATYSSEFLPDGKNFYCKTRLTSSHKNPSITFRRPDTEEKKAEFRNNPKMLAEYRKKIENGFNKFFYALLNDSPAQAAVTEQYTRIMSERLGNNPELIKKFIPSWRVGCRRLSPGEGYLEALQAPNAKYTWDAIERITEKGIVTSAGEIELDAIVCATGFDVSFMPQWRMRGLNGSTLDKWRDDPEGYLGIFAPNMPNYFIVNGPNCPVGHGSLLSVMEWTTEYIIRWAKKMASEDIKQNILTGFSRAVIVKPDVVREWNVYAQEYLKRTVWTSGCRSWYKNGRTEGKVTATYPGSVIHYKEVLETIRGEDFDIQYSEHKNRFGFMGNGLAALEMNEDADLAFYMYK</sequence>
<proteinExistence type="inferred from homology"/>
<keyword evidence="2" id="KW-0285">Flavoprotein</keyword>
<gene>
    <name evidence="5" type="ORF">GSTUAT00001575001</name>
</gene>
<reference evidence="5" key="1">
    <citation type="submission" date="2015-10" db="EMBL/GenBank/DDBJ databases">
        <authorList>
            <person name="Regsiter A."/>
            <person name="william w."/>
        </authorList>
    </citation>
    <scope>NUCLEOTIDE SEQUENCE</scope>
    <source>
        <strain evidence="5">Montdore</strain>
    </source>
</reference>
<dbReference type="GO" id="GO:0050660">
    <property type="term" value="F:flavin adenine dinucleotide binding"/>
    <property type="evidence" value="ECO:0007669"/>
    <property type="project" value="InterPro"/>
</dbReference>
<evidence type="ECO:0000313" key="5">
    <source>
        <dbReference type="EMBL" id="CUS14285.1"/>
    </source>
</evidence>